<evidence type="ECO:0000313" key="7">
    <source>
        <dbReference type="Proteomes" id="UP000825935"/>
    </source>
</evidence>
<name>A0A8T2UFE1_CERRI</name>
<dbReference type="SUPFAM" id="SSF46689">
    <property type="entry name" value="Homeodomain-like"/>
    <property type="match status" value="1"/>
</dbReference>
<comment type="caution">
    <text evidence="6">The sequence shown here is derived from an EMBL/GenBank/DDBJ whole genome shotgun (WGS) entry which is preliminary data.</text>
</comment>
<dbReference type="OrthoDB" id="551907at2759"/>
<keyword evidence="4" id="KW-0539">Nucleus</keyword>
<evidence type="ECO:0000256" key="4">
    <source>
        <dbReference type="ARBA" id="ARBA00023242"/>
    </source>
</evidence>
<evidence type="ECO:0000256" key="2">
    <source>
        <dbReference type="ARBA" id="ARBA00023015"/>
    </source>
</evidence>
<dbReference type="InterPro" id="IPR009057">
    <property type="entry name" value="Homeodomain-like_sf"/>
</dbReference>
<sequence length="502" mass="55832">MNFSSSIQVRFAYITNGVGALVRCTWCAIRWSWASKLVIEGRSEPAPILRRVMQGDAKPASEAHSVQRKRQYSGSRFPRLRWTKELHDRFLISLRLLGGHEKATPKSILQLMSVKGLTIGHVKSHLQMYRSMKNEESENPDFGTGSASAFRKRAASRFRMSYGSKAFEDCFEAVRSSDVDSCIPSRVTTEAEPARDMSMPMDRPTDTGILAGVLRLKTLTASPLSSVCLPDKRTNLQSQDTFTLKPFESRMMSVLQTTSSYEMATSETYDSHIGENTSSSQCIWEHNTENRRSMSEYSTCDSDEQRLPLNLFSTPFVYDACSRRRMHTSKTASSSGWDSGTSNQPHVHFPEMEANRSYALKPSMIIKNQKKQYERESYDGEVSLRLSLCTPISASSAEHTERLADQITTGNASAHLSAIAHPSSDSCLTVANEQSCASSESINSAEALTQIISNKLNFESENSQNFVGSNDELKSAQCLEGRFAPSLDLSIALSTASSWKQT</sequence>
<dbReference type="PANTHER" id="PTHR31496:SF3">
    <property type="entry name" value="TRANSCRIPTION REPRESSOR KAN1"/>
    <property type="match status" value="1"/>
</dbReference>
<dbReference type="Proteomes" id="UP000825935">
    <property type="component" value="Chromosome 7"/>
</dbReference>
<feature type="compositionally biased region" description="Polar residues" evidence="5">
    <location>
        <begin position="329"/>
        <end position="345"/>
    </location>
</feature>
<evidence type="ECO:0000256" key="5">
    <source>
        <dbReference type="SAM" id="MobiDB-lite"/>
    </source>
</evidence>
<dbReference type="GO" id="GO:0000976">
    <property type="term" value="F:transcription cis-regulatory region binding"/>
    <property type="evidence" value="ECO:0007669"/>
    <property type="project" value="InterPro"/>
</dbReference>
<keyword evidence="7" id="KW-1185">Reference proteome</keyword>
<evidence type="ECO:0000256" key="3">
    <source>
        <dbReference type="ARBA" id="ARBA00023163"/>
    </source>
</evidence>
<protein>
    <recommendedName>
        <fullName evidence="8">HTH myb-type domain-containing protein</fullName>
    </recommendedName>
</protein>
<dbReference type="AlphaFoldDB" id="A0A8T2UFE1"/>
<dbReference type="GO" id="GO:0006355">
    <property type="term" value="P:regulation of DNA-templated transcription"/>
    <property type="evidence" value="ECO:0007669"/>
    <property type="project" value="InterPro"/>
</dbReference>
<gene>
    <name evidence="6" type="ORF">KP509_07G030100</name>
</gene>
<dbReference type="GO" id="GO:0010158">
    <property type="term" value="P:abaxial cell fate specification"/>
    <property type="evidence" value="ECO:0007669"/>
    <property type="project" value="InterPro"/>
</dbReference>
<evidence type="ECO:0000256" key="1">
    <source>
        <dbReference type="ARBA" id="ARBA00004123"/>
    </source>
</evidence>
<dbReference type="NCBIfam" id="TIGR01557">
    <property type="entry name" value="myb_SHAQKYF"/>
    <property type="match status" value="1"/>
</dbReference>
<evidence type="ECO:0000313" key="6">
    <source>
        <dbReference type="EMBL" id="KAH7432596.1"/>
    </source>
</evidence>
<reference evidence="6" key="1">
    <citation type="submission" date="2021-08" db="EMBL/GenBank/DDBJ databases">
        <title>WGS assembly of Ceratopteris richardii.</title>
        <authorList>
            <person name="Marchant D.B."/>
            <person name="Chen G."/>
            <person name="Jenkins J."/>
            <person name="Shu S."/>
            <person name="Leebens-Mack J."/>
            <person name="Grimwood J."/>
            <person name="Schmutz J."/>
            <person name="Soltis P."/>
            <person name="Soltis D."/>
            <person name="Chen Z.-H."/>
        </authorList>
    </citation>
    <scope>NUCLEOTIDE SEQUENCE</scope>
    <source>
        <strain evidence="6">Whitten #5841</strain>
        <tissue evidence="6">Leaf</tissue>
    </source>
</reference>
<evidence type="ECO:0008006" key="8">
    <source>
        <dbReference type="Google" id="ProtNLM"/>
    </source>
</evidence>
<proteinExistence type="predicted"/>
<keyword evidence="2" id="KW-0805">Transcription regulation</keyword>
<dbReference type="Gene3D" id="1.10.10.60">
    <property type="entry name" value="Homeodomain-like"/>
    <property type="match status" value="1"/>
</dbReference>
<dbReference type="EMBL" id="CM035412">
    <property type="protein sequence ID" value="KAH7432596.1"/>
    <property type="molecule type" value="Genomic_DNA"/>
</dbReference>
<dbReference type="PANTHER" id="PTHR31496">
    <property type="entry name" value="TRANSCRIPTION FACTOR KAN2-RELATED"/>
    <property type="match status" value="1"/>
</dbReference>
<dbReference type="GO" id="GO:0005634">
    <property type="term" value="C:nucleus"/>
    <property type="evidence" value="ECO:0007669"/>
    <property type="project" value="UniProtKB-SubCell"/>
</dbReference>
<dbReference type="InterPro" id="IPR044847">
    <property type="entry name" value="KAN_fam"/>
</dbReference>
<dbReference type="InterPro" id="IPR006447">
    <property type="entry name" value="Myb_dom_plants"/>
</dbReference>
<organism evidence="6 7">
    <name type="scientific">Ceratopteris richardii</name>
    <name type="common">Triangle waterfern</name>
    <dbReference type="NCBI Taxonomy" id="49495"/>
    <lineage>
        <taxon>Eukaryota</taxon>
        <taxon>Viridiplantae</taxon>
        <taxon>Streptophyta</taxon>
        <taxon>Embryophyta</taxon>
        <taxon>Tracheophyta</taxon>
        <taxon>Polypodiopsida</taxon>
        <taxon>Polypodiidae</taxon>
        <taxon>Polypodiales</taxon>
        <taxon>Pteridineae</taxon>
        <taxon>Pteridaceae</taxon>
        <taxon>Parkerioideae</taxon>
        <taxon>Ceratopteris</taxon>
    </lineage>
</organism>
<comment type="subcellular location">
    <subcellularLocation>
        <location evidence="1">Nucleus</location>
    </subcellularLocation>
</comment>
<accession>A0A8T2UFE1</accession>
<feature type="region of interest" description="Disordered" evidence="5">
    <location>
        <begin position="329"/>
        <end position="348"/>
    </location>
</feature>
<keyword evidence="3" id="KW-0804">Transcription</keyword>